<dbReference type="Pfam" id="PF04679">
    <property type="entry name" value="DNA_ligase_A_C"/>
    <property type="match status" value="1"/>
</dbReference>
<dbReference type="InterPro" id="IPR044117">
    <property type="entry name" value="OBF_LigC-like"/>
</dbReference>
<gene>
    <name evidence="7" type="ORF">C8J25_1187</name>
</gene>
<dbReference type="SUPFAM" id="SSF56091">
    <property type="entry name" value="DNA ligase/mRNA capping enzyme, catalytic domain"/>
    <property type="match status" value="1"/>
</dbReference>
<evidence type="ECO:0000256" key="1">
    <source>
        <dbReference type="ARBA" id="ARBA00007572"/>
    </source>
</evidence>
<organism evidence="7 8">
    <name type="scientific">Sphingomonas faeni</name>
    <dbReference type="NCBI Taxonomy" id="185950"/>
    <lineage>
        <taxon>Bacteria</taxon>
        <taxon>Pseudomonadati</taxon>
        <taxon>Pseudomonadota</taxon>
        <taxon>Alphaproteobacteria</taxon>
        <taxon>Sphingomonadales</taxon>
        <taxon>Sphingomonadaceae</taxon>
        <taxon>Sphingomonas</taxon>
    </lineage>
</organism>
<dbReference type="PROSITE" id="PS00697">
    <property type="entry name" value="DNA_LIGASE_A1"/>
    <property type="match status" value="1"/>
</dbReference>
<feature type="domain" description="ATP-dependent DNA ligase family profile" evidence="5">
    <location>
        <begin position="43"/>
        <end position="219"/>
    </location>
</feature>
<dbReference type="NCBIfam" id="NF006078">
    <property type="entry name" value="PRK08224.1"/>
    <property type="match status" value="1"/>
</dbReference>
<comment type="similarity">
    <text evidence="1">Belongs to the ATP-dependent DNA ligase family.</text>
</comment>
<dbReference type="GO" id="GO:0003910">
    <property type="term" value="F:DNA ligase (ATP) activity"/>
    <property type="evidence" value="ECO:0007669"/>
    <property type="project" value="UniProtKB-EC"/>
</dbReference>
<keyword evidence="3 7" id="KW-0436">Ligase</keyword>
<dbReference type="AlphaFoldDB" id="A0A2T5TWC3"/>
<dbReference type="CDD" id="cd07905">
    <property type="entry name" value="Adenylation_DNA_ligase_LigC"/>
    <property type="match status" value="1"/>
</dbReference>
<evidence type="ECO:0000313" key="8">
    <source>
        <dbReference type="Proteomes" id="UP000244013"/>
    </source>
</evidence>
<comment type="caution">
    <text evidence="7">The sequence shown here is derived from an EMBL/GenBank/DDBJ whole genome shotgun (WGS) entry which is preliminary data.</text>
</comment>
<name>A0A2T5TWC3_9SPHN</name>
<dbReference type="CDD" id="cd07970">
    <property type="entry name" value="OBF_DNA_ligase_LigC"/>
    <property type="match status" value="1"/>
</dbReference>
<dbReference type="Gene3D" id="2.40.50.140">
    <property type="entry name" value="Nucleic acid-binding proteins"/>
    <property type="match status" value="1"/>
</dbReference>
<dbReference type="InterPro" id="IPR050191">
    <property type="entry name" value="ATP-dep_DNA_ligase"/>
</dbReference>
<dbReference type="Gene3D" id="3.30.470.30">
    <property type="entry name" value="DNA ligase/mRNA capping enzyme"/>
    <property type="match status" value="1"/>
</dbReference>
<dbReference type="InterPro" id="IPR044119">
    <property type="entry name" value="Adenylation_LigC-like"/>
</dbReference>
<evidence type="ECO:0000256" key="4">
    <source>
        <dbReference type="ARBA" id="ARBA00034003"/>
    </source>
</evidence>
<dbReference type="Proteomes" id="UP000244013">
    <property type="component" value="Unassembled WGS sequence"/>
</dbReference>
<reference evidence="7 8" key="1">
    <citation type="submission" date="2018-04" db="EMBL/GenBank/DDBJ databases">
        <title>Genomic Encyclopedia of Type Strains, Phase III (KMG-III): the genomes of soil and plant-associated and newly described type strains.</title>
        <authorList>
            <person name="Whitman W."/>
        </authorList>
    </citation>
    <scope>NUCLEOTIDE SEQUENCE [LARGE SCALE GENOMIC DNA]</scope>
    <source>
        <strain evidence="7 8">MA-olki</strain>
    </source>
</reference>
<dbReference type="PANTHER" id="PTHR45674">
    <property type="entry name" value="DNA LIGASE 1/3 FAMILY MEMBER"/>
    <property type="match status" value="1"/>
</dbReference>
<dbReference type="SUPFAM" id="SSF50249">
    <property type="entry name" value="Nucleic acid-binding proteins"/>
    <property type="match status" value="1"/>
</dbReference>
<dbReference type="InterPro" id="IPR016059">
    <property type="entry name" value="DNA_ligase_ATP-dep_CS"/>
</dbReference>
<evidence type="ECO:0000259" key="5">
    <source>
        <dbReference type="Pfam" id="PF01068"/>
    </source>
</evidence>
<accession>A0A2T5TWC3</accession>
<feature type="domain" description="DNA ligase ATP-dependent C-terminal" evidence="6">
    <location>
        <begin position="238"/>
        <end position="337"/>
    </location>
</feature>
<evidence type="ECO:0000259" key="6">
    <source>
        <dbReference type="Pfam" id="PF04679"/>
    </source>
</evidence>
<proteinExistence type="inferred from homology"/>
<dbReference type="PANTHER" id="PTHR45674:SF4">
    <property type="entry name" value="DNA LIGASE 1"/>
    <property type="match status" value="1"/>
</dbReference>
<evidence type="ECO:0000313" key="7">
    <source>
        <dbReference type="EMBL" id="PTW43566.1"/>
    </source>
</evidence>
<dbReference type="EC" id="6.5.1.1" evidence="2"/>
<dbReference type="GO" id="GO:0006310">
    <property type="term" value="P:DNA recombination"/>
    <property type="evidence" value="ECO:0007669"/>
    <property type="project" value="InterPro"/>
</dbReference>
<dbReference type="InterPro" id="IPR012309">
    <property type="entry name" value="DNA_ligase_ATP-dep_C"/>
</dbReference>
<dbReference type="InterPro" id="IPR012340">
    <property type="entry name" value="NA-bd_OB-fold"/>
</dbReference>
<dbReference type="InterPro" id="IPR012310">
    <property type="entry name" value="DNA_ligase_ATP-dep_cent"/>
</dbReference>
<dbReference type="Pfam" id="PF01068">
    <property type="entry name" value="DNA_ligase_A_M"/>
    <property type="match status" value="1"/>
</dbReference>
<protein>
    <recommendedName>
        <fullName evidence="2">DNA ligase (ATP)</fullName>
        <ecNumber evidence="2">6.5.1.1</ecNumber>
    </recommendedName>
</protein>
<evidence type="ECO:0000256" key="2">
    <source>
        <dbReference type="ARBA" id="ARBA00012727"/>
    </source>
</evidence>
<dbReference type="GO" id="GO:0006281">
    <property type="term" value="P:DNA repair"/>
    <property type="evidence" value="ECO:0007669"/>
    <property type="project" value="InterPro"/>
</dbReference>
<evidence type="ECO:0000256" key="3">
    <source>
        <dbReference type="ARBA" id="ARBA00022598"/>
    </source>
</evidence>
<sequence length="360" mass="39331">MRGSKGKTTGSQTLCVLRPGPELMVADRPSPMEAKLVNELPVEPGWQYEPKWDGFRALVFRDGEAVDILSKSGKPLGRYFPEIVALVASVPQERFVLDGEIILPIADILSFDALQARLHPAQSRIDRLAKETPAQLMLFDCLGVDDADLINAPLSARRKALESFHARHARAGLLLSPCSDEIDDAAAWLATSGGALDGVVAKRLDEPYRGGERAMLKVKQHRSADCVVGGFRRVKEGSDVASLLLGLYDDNGKLNHVGFTSGIAAADRAALTAKLEPLIEAPGFTGKAPGGPSRWNDGRESGWVPLRPELVVEVLYDQVTGDRFRHGTRILRWRPDKAPQACTMDQLEHELRPAELRIAP</sequence>
<comment type="catalytic activity">
    <reaction evidence="4">
        <text>ATP + (deoxyribonucleotide)n-3'-hydroxyl + 5'-phospho-(deoxyribonucleotide)m = (deoxyribonucleotide)n+m + AMP + diphosphate.</text>
        <dbReference type="EC" id="6.5.1.1"/>
    </reaction>
</comment>
<dbReference type="GO" id="GO:0005524">
    <property type="term" value="F:ATP binding"/>
    <property type="evidence" value="ECO:0007669"/>
    <property type="project" value="InterPro"/>
</dbReference>
<dbReference type="EMBL" id="QAYE01000018">
    <property type="protein sequence ID" value="PTW43566.1"/>
    <property type="molecule type" value="Genomic_DNA"/>
</dbReference>